<feature type="region of interest" description="Disordered" evidence="11">
    <location>
        <begin position="249"/>
        <end position="281"/>
    </location>
</feature>
<evidence type="ECO:0000256" key="6">
    <source>
        <dbReference type="ARBA" id="ARBA00023324"/>
    </source>
</evidence>
<dbReference type="CDD" id="cd08200">
    <property type="entry name" value="catalase_peroxidase_2"/>
    <property type="match status" value="1"/>
</dbReference>
<name>A0ABD5WHA6_9EURY</name>
<evidence type="ECO:0000259" key="12">
    <source>
        <dbReference type="PROSITE" id="PS50873"/>
    </source>
</evidence>
<dbReference type="NCBIfam" id="NF011635">
    <property type="entry name" value="PRK15061.1"/>
    <property type="match status" value="1"/>
</dbReference>
<evidence type="ECO:0000256" key="4">
    <source>
        <dbReference type="ARBA" id="ARBA00023002"/>
    </source>
</evidence>
<dbReference type="GO" id="GO:0042744">
    <property type="term" value="P:hydrogen peroxide catabolic process"/>
    <property type="evidence" value="ECO:0007669"/>
    <property type="project" value="UniProtKB-KW"/>
</dbReference>
<dbReference type="PANTHER" id="PTHR30555:SF0">
    <property type="entry name" value="CATALASE-PEROXIDASE"/>
    <property type="match status" value="1"/>
</dbReference>
<dbReference type="InterPro" id="IPR000763">
    <property type="entry name" value="Catalase_peroxidase"/>
</dbReference>
<dbReference type="PRINTS" id="PR00460">
    <property type="entry name" value="BPEROXIDASE"/>
</dbReference>
<comment type="subunit">
    <text evidence="9">Homodimer or homotetramer.</text>
</comment>
<keyword evidence="3 9" id="KW-0479">Metal-binding</keyword>
<accession>A0ABD5WHA6</accession>
<evidence type="ECO:0000256" key="8">
    <source>
        <dbReference type="ARBA" id="ARBA00051651"/>
    </source>
</evidence>
<comment type="catalytic activity">
    <reaction evidence="7 9 10">
        <text>2 H2O2 = O2 + 2 H2O</text>
        <dbReference type="Rhea" id="RHEA:20309"/>
        <dbReference type="ChEBI" id="CHEBI:15377"/>
        <dbReference type="ChEBI" id="CHEBI:15379"/>
        <dbReference type="ChEBI" id="CHEBI:16240"/>
        <dbReference type="EC" id="1.11.1.21"/>
    </reaction>
</comment>
<dbReference type="InterPro" id="IPR002016">
    <property type="entry name" value="Haem_peroxidase"/>
</dbReference>
<dbReference type="Gene3D" id="1.10.420.10">
    <property type="entry name" value="Peroxidase, domain 2"/>
    <property type="match status" value="2"/>
</dbReference>
<keyword evidence="2 9" id="KW-0349">Heme</keyword>
<dbReference type="EMBL" id="JBHTAH010000021">
    <property type="protein sequence ID" value="MFC7071284.1"/>
    <property type="molecule type" value="Genomic_DNA"/>
</dbReference>
<evidence type="ECO:0000313" key="14">
    <source>
        <dbReference type="Proteomes" id="UP001596461"/>
    </source>
</evidence>
<feature type="site" description="Transition state stabilizer" evidence="9">
    <location>
        <position position="74"/>
    </location>
</feature>
<proteinExistence type="inferred from homology"/>
<comment type="caution">
    <text evidence="13">The sequence shown here is derived from an EMBL/GenBank/DDBJ whole genome shotgun (WGS) entry which is preliminary data.</text>
</comment>
<protein>
    <recommendedName>
        <fullName evidence="9 10">Catalase-peroxidase</fullName>
        <shortName evidence="9">CP</shortName>
        <ecNumber evidence="9 10">1.11.1.21</ecNumber>
    </recommendedName>
    <alternativeName>
        <fullName evidence="9">Peroxidase/catalase</fullName>
    </alternativeName>
</protein>
<keyword evidence="4 9" id="KW-0560">Oxidoreductase</keyword>
<dbReference type="FunFam" id="1.10.520.10:FF:000002">
    <property type="entry name" value="Catalase-peroxidase"/>
    <property type="match status" value="1"/>
</dbReference>
<dbReference type="Gene3D" id="1.10.520.10">
    <property type="match status" value="2"/>
</dbReference>
<dbReference type="Pfam" id="PF00141">
    <property type="entry name" value="peroxidase"/>
    <property type="match status" value="2"/>
</dbReference>
<comment type="function">
    <text evidence="9">Bifunctional enzyme with both catalase and broad-spectrum peroxidase activity.</text>
</comment>
<evidence type="ECO:0000256" key="5">
    <source>
        <dbReference type="ARBA" id="ARBA00023004"/>
    </source>
</evidence>
<sequence>MTKSNEDWWPEQLSLDVLDQNARVSDPMGEEFDYAEEFQSLDLDAVKADIEDVLTDSQEWWPADYGHYGPLMIRMAWHSAGTYRTVDGRGGAGGGRQRFAPLNSWPDNANLDKARRLLWPVKQKYGRKLSWADLMVLTGNVALESMGFETFGFAGGREDEFEPDHAVDWGPEDEMETWERFDEDDALDEPLGASVMGLIYVNPEGPEGEPDPEWSAERIRTTFDRMAMNDEETAALIAGGHTFGKVHGADDPENLGPEPEAAPMESQGLGWENDHGSGKGADTITSGIEGPWTQSPTEWDMGYLDNLLAYDWEPEKGPGGAWQWKPTDESLEGSAEPAHDEGAATPMMLTTDVALKRDPAYREIVEEFRENPMAFGMTFAKAWYKLTHRDMGPPERFLGPEVPDEVMTWQDPVPDVDHELVGDAEIAELEEAILDTDLTVTELVETAWASASTYRDSDKRGGANGARVRLRPQRDWAVNKPDQLATVLDTLTDVRREFNESRSDDVRVSLADLIVLGGNVAVERAAADAGYDVEVPFEPGRTDATQAQTDVESFEALKPRADGFRNFQADYDDRPAEEALVDKADLLGLTPSEMTVLVGGMRALDANYDDSDHGVFTDEPGALTNDFFVKLLGMDAEWEPVEGEEGLFEARDRDTGEVVRTGTRADLVFGSNSRLRAVAEVYGTDDAEEAFVQDFVDAWHKVVSADRFDLQ</sequence>
<dbReference type="Proteomes" id="UP001596461">
    <property type="component" value="Unassembled WGS sequence"/>
</dbReference>
<dbReference type="InterPro" id="IPR010255">
    <property type="entry name" value="Haem_peroxidase_sf"/>
</dbReference>
<comment type="PTM">
    <text evidence="9">Formation of the three residue Trp-Tyr-Met cross-link is important for the catalase, but not the peroxidase activity of the enzyme.</text>
</comment>
<dbReference type="PRINTS" id="PR00458">
    <property type="entry name" value="PEROXIDASE"/>
</dbReference>
<evidence type="ECO:0000256" key="10">
    <source>
        <dbReference type="RuleBase" id="RU003451"/>
    </source>
</evidence>
<keyword evidence="6 9" id="KW-0376">Hydrogen peroxide</keyword>
<dbReference type="AlphaFoldDB" id="A0ABD5WHA6"/>
<evidence type="ECO:0000256" key="9">
    <source>
        <dbReference type="HAMAP-Rule" id="MF_01961"/>
    </source>
</evidence>
<dbReference type="RefSeq" id="WP_284031939.1">
    <property type="nucleotide sequence ID" value="NZ_CP126154.1"/>
</dbReference>
<evidence type="ECO:0000256" key="1">
    <source>
        <dbReference type="ARBA" id="ARBA00022559"/>
    </source>
</evidence>
<keyword evidence="14" id="KW-1185">Reference proteome</keyword>
<dbReference type="GeneID" id="81123755"/>
<evidence type="ECO:0000256" key="2">
    <source>
        <dbReference type="ARBA" id="ARBA00022617"/>
    </source>
</evidence>
<dbReference type="NCBIfam" id="TIGR00198">
    <property type="entry name" value="cat_per_HPI"/>
    <property type="match status" value="1"/>
</dbReference>
<dbReference type="GO" id="GO:0004096">
    <property type="term" value="F:catalase activity"/>
    <property type="evidence" value="ECO:0007669"/>
    <property type="project" value="UniProtKB-UniRule"/>
</dbReference>
<dbReference type="GO" id="GO:0046872">
    <property type="term" value="F:metal ion binding"/>
    <property type="evidence" value="ECO:0007669"/>
    <property type="project" value="UniProtKB-KW"/>
</dbReference>
<organism evidence="13 14">
    <name type="scientific">Halobaculum lipolyticum</name>
    <dbReference type="NCBI Taxonomy" id="3032001"/>
    <lineage>
        <taxon>Archaea</taxon>
        <taxon>Methanobacteriati</taxon>
        <taxon>Methanobacteriota</taxon>
        <taxon>Stenosarchaea group</taxon>
        <taxon>Halobacteria</taxon>
        <taxon>Halobacteriales</taxon>
        <taxon>Haloferacaceae</taxon>
        <taxon>Halobaculum</taxon>
    </lineage>
</organism>
<dbReference type="PROSITE" id="PS00436">
    <property type="entry name" value="PEROXIDASE_2"/>
    <property type="match status" value="1"/>
</dbReference>
<dbReference type="SUPFAM" id="SSF48113">
    <property type="entry name" value="Heme-dependent peroxidases"/>
    <property type="match status" value="2"/>
</dbReference>
<dbReference type="FunFam" id="1.10.420.10:FF:000004">
    <property type="entry name" value="Catalase-peroxidase"/>
    <property type="match status" value="1"/>
</dbReference>
<feature type="cross-link" description="Tryptophyl-tyrosyl-methioninium (Tyr-Met) (with Trp-77)" evidence="9">
    <location>
        <begin position="200"/>
        <end position="226"/>
    </location>
</feature>
<dbReference type="InterPro" id="IPR019793">
    <property type="entry name" value="Peroxidases_heam-ligand_BS"/>
</dbReference>
<comment type="similarity">
    <text evidence="9 10">Belongs to the peroxidase family. Peroxidase/catalase subfamily.</text>
</comment>
<feature type="domain" description="Plant heme peroxidase family profile" evidence="12">
    <location>
        <begin position="111"/>
        <end position="406"/>
    </location>
</feature>
<comment type="cofactor">
    <cofactor evidence="9">
        <name>heme b</name>
        <dbReference type="ChEBI" id="CHEBI:60344"/>
    </cofactor>
    <text evidence="9">Binds 1 heme b (iron(II)-protoporphyrin IX) group per dimer.</text>
</comment>
<dbReference type="PANTHER" id="PTHR30555">
    <property type="entry name" value="HYDROPEROXIDASE I, BIFUNCTIONAL CATALASE-PEROXIDASE"/>
    <property type="match status" value="1"/>
</dbReference>
<dbReference type="EC" id="1.11.1.21" evidence="9 10"/>
<dbReference type="PROSITE" id="PS50873">
    <property type="entry name" value="PEROXIDASE_4"/>
    <property type="match status" value="1"/>
</dbReference>
<dbReference type="PROSITE" id="PS00435">
    <property type="entry name" value="PEROXIDASE_1"/>
    <property type="match status" value="1"/>
</dbReference>
<evidence type="ECO:0000256" key="7">
    <source>
        <dbReference type="ARBA" id="ARBA00049145"/>
    </source>
</evidence>
<gene>
    <name evidence="9 13" type="primary">katG</name>
    <name evidence="13" type="ORF">ACFQL9_16685</name>
</gene>
<reference evidence="13 14" key="1">
    <citation type="journal article" date="2019" name="Int. J. Syst. Evol. Microbiol.">
        <title>The Global Catalogue of Microorganisms (GCM) 10K type strain sequencing project: providing services to taxonomists for standard genome sequencing and annotation.</title>
        <authorList>
            <consortium name="The Broad Institute Genomics Platform"/>
            <consortium name="The Broad Institute Genome Sequencing Center for Infectious Disease"/>
            <person name="Wu L."/>
            <person name="Ma J."/>
        </authorList>
    </citation>
    <scope>NUCLEOTIDE SEQUENCE [LARGE SCALE GENOMIC DNA]</scope>
    <source>
        <strain evidence="13 14">DT31</strain>
    </source>
</reference>
<evidence type="ECO:0000256" key="11">
    <source>
        <dbReference type="SAM" id="MobiDB-lite"/>
    </source>
</evidence>
<evidence type="ECO:0000313" key="13">
    <source>
        <dbReference type="EMBL" id="MFC7071284.1"/>
    </source>
</evidence>
<feature type="binding site" description="axial binding residue" evidence="9">
    <location>
        <position position="241"/>
    </location>
    <ligand>
        <name>heme b</name>
        <dbReference type="ChEBI" id="CHEBI:60344"/>
    </ligand>
    <ligandPart>
        <name>Fe</name>
        <dbReference type="ChEBI" id="CHEBI:18248"/>
    </ligandPart>
</feature>
<dbReference type="HAMAP" id="MF_01961">
    <property type="entry name" value="Catal_peroxid"/>
    <property type="match status" value="1"/>
</dbReference>
<comment type="catalytic activity">
    <reaction evidence="8 9 10">
        <text>H2O2 + AH2 = A + 2 H2O</text>
        <dbReference type="Rhea" id="RHEA:30275"/>
        <dbReference type="ChEBI" id="CHEBI:13193"/>
        <dbReference type="ChEBI" id="CHEBI:15377"/>
        <dbReference type="ChEBI" id="CHEBI:16240"/>
        <dbReference type="ChEBI" id="CHEBI:17499"/>
        <dbReference type="EC" id="1.11.1.21"/>
    </reaction>
</comment>
<keyword evidence="5 9" id="KW-0408">Iron</keyword>
<comment type="caution">
    <text evidence="9">Lacks conserved residue(s) required for the propagation of feature annotation.</text>
</comment>
<dbReference type="InterPro" id="IPR019794">
    <property type="entry name" value="Peroxidases_AS"/>
</dbReference>
<keyword evidence="1 9" id="KW-0575">Peroxidase</keyword>
<feature type="active site" description="Proton acceptor" evidence="9">
    <location>
        <position position="78"/>
    </location>
</feature>
<evidence type="ECO:0000256" key="3">
    <source>
        <dbReference type="ARBA" id="ARBA00022723"/>
    </source>
</evidence>